<evidence type="ECO:0000313" key="3">
    <source>
        <dbReference type="WBParaSite" id="ACRNAN_scaffold23948.g17742.t1"/>
    </source>
</evidence>
<keyword evidence="1" id="KW-0472">Membrane</keyword>
<accession>A0A914DDG9</accession>
<sequence length="130" mass="14374">MTSLQIAVDTAKKGNVVVLLDKLSSSVFASMSPTIPLLTSKTMHSLYAISFMVYMMNCVSDWFYLYFLLDGRITSFPLHLNFVIFIVIVIVTGSMLNGLLLALCVENAFVYRLALSPYPSGAFAVLFEAI</sequence>
<protein>
    <submittedName>
        <fullName evidence="3">Uncharacterized protein</fullName>
    </submittedName>
</protein>
<evidence type="ECO:0000313" key="2">
    <source>
        <dbReference type="Proteomes" id="UP000887540"/>
    </source>
</evidence>
<organism evidence="2 3">
    <name type="scientific">Acrobeloides nanus</name>
    <dbReference type="NCBI Taxonomy" id="290746"/>
    <lineage>
        <taxon>Eukaryota</taxon>
        <taxon>Metazoa</taxon>
        <taxon>Ecdysozoa</taxon>
        <taxon>Nematoda</taxon>
        <taxon>Chromadorea</taxon>
        <taxon>Rhabditida</taxon>
        <taxon>Tylenchina</taxon>
        <taxon>Cephalobomorpha</taxon>
        <taxon>Cephaloboidea</taxon>
        <taxon>Cephalobidae</taxon>
        <taxon>Acrobeloides</taxon>
    </lineage>
</organism>
<keyword evidence="2" id="KW-1185">Reference proteome</keyword>
<keyword evidence="1" id="KW-1133">Transmembrane helix</keyword>
<name>A0A914DDG9_9BILA</name>
<dbReference type="AlphaFoldDB" id="A0A914DDG9"/>
<dbReference type="Proteomes" id="UP000887540">
    <property type="component" value="Unplaced"/>
</dbReference>
<feature type="transmembrane region" description="Helical" evidence="1">
    <location>
        <begin position="80"/>
        <end position="103"/>
    </location>
</feature>
<dbReference type="WBParaSite" id="ACRNAN_scaffold23948.g17742.t1">
    <property type="protein sequence ID" value="ACRNAN_scaffold23948.g17742.t1"/>
    <property type="gene ID" value="ACRNAN_scaffold23948.g17742"/>
</dbReference>
<feature type="transmembrane region" description="Helical" evidence="1">
    <location>
        <begin position="46"/>
        <end position="68"/>
    </location>
</feature>
<keyword evidence="1" id="KW-0812">Transmembrane</keyword>
<reference evidence="3" key="1">
    <citation type="submission" date="2022-11" db="UniProtKB">
        <authorList>
            <consortium name="WormBaseParasite"/>
        </authorList>
    </citation>
    <scope>IDENTIFICATION</scope>
</reference>
<evidence type="ECO:0000256" key="1">
    <source>
        <dbReference type="SAM" id="Phobius"/>
    </source>
</evidence>
<proteinExistence type="predicted"/>